<evidence type="ECO:0000313" key="6">
    <source>
        <dbReference type="Proteomes" id="UP001244341"/>
    </source>
</evidence>
<evidence type="ECO:0008006" key="7">
    <source>
        <dbReference type="Google" id="ProtNLM"/>
    </source>
</evidence>
<dbReference type="SUPFAM" id="SSF52540">
    <property type="entry name" value="P-loop containing nucleoside triphosphate hydrolases"/>
    <property type="match status" value="1"/>
</dbReference>
<comment type="similarity">
    <text evidence="1">Belongs to the protein kinase superfamily. TKL Ser/Thr protein kinase family. ROCO subfamily.</text>
</comment>
<feature type="region of interest" description="Disordered" evidence="2">
    <location>
        <begin position="484"/>
        <end position="508"/>
    </location>
</feature>
<accession>A0ABY8U8V7</accession>
<evidence type="ECO:0000256" key="2">
    <source>
        <dbReference type="SAM" id="MobiDB-lite"/>
    </source>
</evidence>
<feature type="domain" description="B30.2/SPRY" evidence="4">
    <location>
        <begin position="1"/>
        <end position="211"/>
    </location>
</feature>
<dbReference type="InterPro" id="IPR003877">
    <property type="entry name" value="SPRY_dom"/>
</dbReference>
<dbReference type="Proteomes" id="UP001244341">
    <property type="component" value="Chromosome 9b"/>
</dbReference>
<dbReference type="InterPro" id="IPR027417">
    <property type="entry name" value="P-loop_NTPase"/>
</dbReference>
<dbReference type="InterPro" id="IPR011009">
    <property type="entry name" value="Kinase-like_dom_sf"/>
</dbReference>
<dbReference type="Pfam" id="PF13671">
    <property type="entry name" value="AAA_33"/>
    <property type="match status" value="1"/>
</dbReference>
<dbReference type="InterPro" id="IPR001245">
    <property type="entry name" value="Ser-Thr/Tyr_kinase_cat_dom"/>
</dbReference>
<dbReference type="InterPro" id="IPR013320">
    <property type="entry name" value="ConA-like_dom_sf"/>
</dbReference>
<dbReference type="SUPFAM" id="SSF49899">
    <property type="entry name" value="Concanavalin A-like lectins/glucanases"/>
    <property type="match status" value="1"/>
</dbReference>
<evidence type="ECO:0000259" key="4">
    <source>
        <dbReference type="PROSITE" id="PS50188"/>
    </source>
</evidence>
<proteinExistence type="inferred from homology"/>
<dbReference type="InterPro" id="IPR001870">
    <property type="entry name" value="B30.2/SPRY"/>
</dbReference>
<organism evidence="5 6">
    <name type="scientific">Tetradesmus obliquus</name>
    <name type="common">Green alga</name>
    <name type="synonym">Acutodesmus obliquus</name>
    <dbReference type="NCBI Taxonomy" id="3088"/>
    <lineage>
        <taxon>Eukaryota</taxon>
        <taxon>Viridiplantae</taxon>
        <taxon>Chlorophyta</taxon>
        <taxon>core chlorophytes</taxon>
        <taxon>Chlorophyceae</taxon>
        <taxon>CS clade</taxon>
        <taxon>Sphaeropleales</taxon>
        <taxon>Scenedesmaceae</taxon>
        <taxon>Tetradesmus</taxon>
    </lineage>
</organism>
<dbReference type="Gene3D" id="1.10.510.10">
    <property type="entry name" value="Transferase(Phosphotransferase) domain 1"/>
    <property type="match status" value="1"/>
</dbReference>
<dbReference type="Pfam" id="PF07714">
    <property type="entry name" value="PK_Tyr_Ser-Thr"/>
    <property type="match status" value="1"/>
</dbReference>
<dbReference type="PROSITE" id="PS50011">
    <property type="entry name" value="PROTEIN_KINASE_DOM"/>
    <property type="match status" value="1"/>
</dbReference>
<dbReference type="PANTHER" id="PTHR12381:SF56">
    <property type="entry name" value="B30.2_SPRY DOMAIN-CONTAINING PROTEIN-RELATED"/>
    <property type="match status" value="1"/>
</dbReference>
<protein>
    <recommendedName>
        <fullName evidence="7">Protein kinase domain-containing protein</fullName>
    </recommendedName>
</protein>
<gene>
    <name evidence="5" type="ORF">OEZ85_009400</name>
</gene>
<evidence type="ECO:0000259" key="3">
    <source>
        <dbReference type="PROSITE" id="PS50011"/>
    </source>
</evidence>
<sequence length="703" mass="75491">MAPTAAACQLAADVLLNPADCSLDCQLQGLVASTLSDDGFGYLWSGVRAPHGITSGRFWFSVRVLEPLETTAANIGESADAYNDDETAANTIHCCRIGVSRLSVDVGSLGSHQSWGYGSTGKKSTGNMYQPYPANQRRCFGPGDEVACFVDLSPATSSSIASISFAVNCQHLGTAFELFHKPNPSNTATALFPHVLLKNVAVVVNFKGEQPRGWPQEQQWSGSWLGCLPWQACVTADVPAALGPAMRPFEQCTVVMMVGLPGSGKSHHAARLMSPQSAKLQPQGSRTLLHQQPQQQQQQQQQQYLLLSTEAIVKQMKVTGLRRGGAGASAARTSELLGQAEEVFERLLEAAAARPGNYILDCPNVSRDERRRRLAPFREAGFHIVAAVVLEEEAELHRRLARRGQGLCPAPEDLLEMQANFTLPEVSPEEFDELQQLQLPNLAPEALVAAFQGQGASKQPPKKLGRGSFGVVYGCRMGDLLPSSSADTSSNSSAGSSAGASSSSASSSAATATSGTAAQPEAAANSNGAAAAAAAEMVAVKVLPPRQCNAAEFVRELQMMAHCRHQHLVALKAYCLAKRVLVFEYCSRGSLEDWLVGRHSFTKGAQLSWRQRLQLAHQSSSSTPGCFYYLPDEYNIYGVVSCGLDTFCFGLTLVNMITGDLFCKPRLLRWKLAEALATEPERRKRPGMKDVVAALAALQQHVG</sequence>
<feature type="domain" description="Protein kinase" evidence="3">
    <location>
        <begin position="458"/>
        <end position="703"/>
    </location>
</feature>
<dbReference type="SUPFAM" id="SSF56112">
    <property type="entry name" value="Protein kinase-like (PK-like)"/>
    <property type="match status" value="1"/>
</dbReference>
<dbReference type="SMART" id="SM00449">
    <property type="entry name" value="SPRY"/>
    <property type="match status" value="1"/>
</dbReference>
<dbReference type="PANTHER" id="PTHR12381">
    <property type="entry name" value="HETEROGENEOUS NUCLEAR RIBONUCLEOPROTEIN U FAMILY MEMBER"/>
    <property type="match status" value="1"/>
</dbReference>
<feature type="region of interest" description="Disordered" evidence="2">
    <location>
        <begin position="266"/>
        <end position="295"/>
    </location>
</feature>
<dbReference type="PROSITE" id="PS50188">
    <property type="entry name" value="B302_SPRY"/>
    <property type="match status" value="1"/>
</dbReference>
<evidence type="ECO:0000256" key="1">
    <source>
        <dbReference type="ARBA" id="ARBA00008171"/>
    </source>
</evidence>
<evidence type="ECO:0000313" key="5">
    <source>
        <dbReference type="EMBL" id="WIA17902.1"/>
    </source>
</evidence>
<dbReference type="Pfam" id="PF00622">
    <property type="entry name" value="SPRY"/>
    <property type="match status" value="1"/>
</dbReference>
<reference evidence="5 6" key="1">
    <citation type="submission" date="2023-05" db="EMBL/GenBank/DDBJ databases">
        <title>A 100% complete, gapless, phased diploid assembly of the Scenedesmus obliquus UTEX 3031 genome.</title>
        <authorList>
            <person name="Biondi T.C."/>
            <person name="Hanschen E.R."/>
            <person name="Kwon T."/>
            <person name="Eng W."/>
            <person name="Kruse C.P.S."/>
            <person name="Koehler S.I."/>
            <person name="Kunde Y."/>
            <person name="Gleasner C.D."/>
            <person name="You Mak K.T."/>
            <person name="Polle J."/>
            <person name="Hovde B.T."/>
            <person name="Starkenburg S.R."/>
        </authorList>
    </citation>
    <scope>NUCLEOTIDE SEQUENCE [LARGE SCALE GENOMIC DNA]</scope>
    <source>
        <strain evidence="5 6">DOE0152z</strain>
    </source>
</reference>
<dbReference type="EMBL" id="CP126216">
    <property type="protein sequence ID" value="WIA17902.1"/>
    <property type="molecule type" value="Genomic_DNA"/>
</dbReference>
<keyword evidence="6" id="KW-1185">Reference proteome</keyword>
<feature type="compositionally biased region" description="Polar residues" evidence="2">
    <location>
        <begin position="274"/>
        <end position="290"/>
    </location>
</feature>
<dbReference type="Gene3D" id="3.40.50.300">
    <property type="entry name" value="P-loop containing nucleotide triphosphate hydrolases"/>
    <property type="match status" value="1"/>
</dbReference>
<dbReference type="InterPro" id="IPR043136">
    <property type="entry name" value="B30.2/SPRY_sf"/>
</dbReference>
<name>A0ABY8U8V7_TETOB</name>
<dbReference type="InterPro" id="IPR000719">
    <property type="entry name" value="Prot_kinase_dom"/>
</dbReference>
<dbReference type="Gene3D" id="2.60.120.920">
    <property type="match status" value="1"/>
</dbReference>